<gene>
    <name evidence="2" type="ORF">VP1G_01100</name>
</gene>
<dbReference type="OrthoDB" id="9976870at2759"/>
<dbReference type="SUPFAM" id="SSF51182">
    <property type="entry name" value="RmlC-like cupins"/>
    <property type="match status" value="1"/>
</dbReference>
<feature type="domain" description="Cupin type-2" evidence="1">
    <location>
        <begin position="69"/>
        <end position="129"/>
    </location>
</feature>
<dbReference type="Pfam" id="PF07883">
    <property type="entry name" value="Cupin_2"/>
    <property type="match status" value="1"/>
</dbReference>
<evidence type="ECO:0000259" key="1">
    <source>
        <dbReference type="Pfam" id="PF07883"/>
    </source>
</evidence>
<evidence type="ECO:0000313" key="3">
    <source>
        <dbReference type="Proteomes" id="UP000078576"/>
    </source>
</evidence>
<organism evidence="2 3">
    <name type="scientific">Cytospora mali</name>
    <name type="common">Apple Valsa canker fungus</name>
    <name type="synonym">Valsa mali</name>
    <dbReference type="NCBI Taxonomy" id="578113"/>
    <lineage>
        <taxon>Eukaryota</taxon>
        <taxon>Fungi</taxon>
        <taxon>Dikarya</taxon>
        <taxon>Ascomycota</taxon>
        <taxon>Pezizomycotina</taxon>
        <taxon>Sordariomycetes</taxon>
        <taxon>Sordariomycetidae</taxon>
        <taxon>Diaporthales</taxon>
        <taxon>Cytosporaceae</taxon>
        <taxon>Cytospora</taxon>
    </lineage>
</organism>
<dbReference type="CDD" id="cd02208">
    <property type="entry name" value="cupin_RmlC-like"/>
    <property type="match status" value="1"/>
</dbReference>
<dbReference type="InterPro" id="IPR014710">
    <property type="entry name" value="RmlC-like_jellyroll"/>
</dbReference>
<dbReference type="AlphaFoldDB" id="A0A194UPU6"/>
<dbReference type="InterPro" id="IPR013096">
    <property type="entry name" value="Cupin_2"/>
</dbReference>
<accession>A0A194UPU6</accession>
<protein>
    <recommendedName>
        <fullName evidence="1">Cupin type-2 domain-containing protein</fullName>
    </recommendedName>
</protein>
<evidence type="ECO:0000313" key="2">
    <source>
        <dbReference type="EMBL" id="KUI53684.1"/>
    </source>
</evidence>
<keyword evidence="3" id="KW-1185">Reference proteome</keyword>
<proteinExistence type="predicted"/>
<dbReference type="EMBL" id="KN714670">
    <property type="protein sequence ID" value="KUI53684.1"/>
    <property type="molecule type" value="Genomic_DNA"/>
</dbReference>
<name>A0A194UPU6_CYTMA</name>
<dbReference type="Proteomes" id="UP000078576">
    <property type="component" value="Unassembled WGS sequence"/>
</dbReference>
<reference evidence="3" key="1">
    <citation type="submission" date="2014-12" db="EMBL/GenBank/DDBJ databases">
        <title>Genome Sequence of Valsa Canker Pathogens Uncovers a Specific Adaption of Colonization on Woody Bark.</title>
        <authorList>
            <person name="Yin Z."/>
            <person name="Liu H."/>
            <person name="Gao X."/>
            <person name="Li Z."/>
            <person name="Song N."/>
            <person name="Ke X."/>
            <person name="Dai Q."/>
            <person name="Wu Y."/>
            <person name="Sun Y."/>
            <person name="Xu J.-R."/>
            <person name="Kang Z.K."/>
            <person name="Wang L."/>
            <person name="Huang L."/>
        </authorList>
    </citation>
    <scope>NUCLEOTIDE SEQUENCE [LARGE SCALE GENOMIC DNA]</scope>
    <source>
        <strain evidence="3">SXYL134</strain>
    </source>
</reference>
<dbReference type="Gene3D" id="2.60.120.10">
    <property type="entry name" value="Jelly Rolls"/>
    <property type="match status" value="1"/>
</dbReference>
<dbReference type="InterPro" id="IPR011051">
    <property type="entry name" value="RmlC_Cupin_sf"/>
</dbReference>
<sequence>MLSFLARRVPRSKTSHLNIITFEGGHSTADFKAPSDRYLVINRLPPALSDTEAQHKGLPHKGANSTLAPPLHRHLWQEETFHVLSGTARFALGSGRQRRHRLASAGEVAVIPGGQVHTFCNASEEAELVVEFVLDPASRETDEAYFHPVLSGRNLALVLKYTLTMHPVQEMCGDTRDDCAKAGVQRSLFQTLLFMHRGGLVMALPGPDIISKRLGLLFTYVGGVLIGRFLLGYKDSYSEYYHPKSRPH</sequence>